<evidence type="ECO:0000313" key="4">
    <source>
        <dbReference type="Proteomes" id="UP000514713"/>
    </source>
</evidence>
<dbReference type="Pfam" id="PF25497">
    <property type="entry name" value="COR-B"/>
    <property type="match status" value="1"/>
</dbReference>
<protein>
    <recommendedName>
        <fullName evidence="2">C-terminal of Roc COR-B domain-containing protein</fullName>
    </recommendedName>
</protein>
<dbReference type="AlphaFoldDB" id="A0A7D7L964"/>
<dbReference type="InterPro" id="IPR057263">
    <property type="entry name" value="COR-B"/>
</dbReference>
<organism evidence="3 4">
    <name type="scientific">Nostoc edaphicum CCNP1411</name>
    <dbReference type="NCBI Taxonomy" id="1472755"/>
    <lineage>
        <taxon>Bacteria</taxon>
        <taxon>Bacillati</taxon>
        <taxon>Cyanobacteriota</taxon>
        <taxon>Cyanophyceae</taxon>
        <taxon>Nostocales</taxon>
        <taxon>Nostocaceae</taxon>
        <taxon>Nostoc</taxon>
    </lineage>
</organism>
<dbReference type="EMBL" id="CP054698">
    <property type="protein sequence ID" value="QMS87373.1"/>
    <property type="molecule type" value="Genomic_DNA"/>
</dbReference>
<evidence type="ECO:0000313" key="3">
    <source>
        <dbReference type="EMBL" id="QMS87373.1"/>
    </source>
</evidence>
<evidence type="ECO:0000259" key="2">
    <source>
        <dbReference type="Pfam" id="PF25497"/>
    </source>
</evidence>
<dbReference type="Proteomes" id="UP000514713">
    <property type="component" value="Chromosome"/>
</dbReference>
<accession>A0A7D7L964</accession>
<feature type="domain" description="C-terminal of Roc COR-B" evidence="2">
    <location>
        <begin position="1"/>
        <end position="107"/>
    </location>
</feature>
<dbReference type="Gene3D" id="3.30.310.200">
    <property type="match status" value="1"/>
</dbReference>
<gene>
    <name evidence="3" type="ORF">HUN01_07185</name>
</gene>
<dbReference type="KEGG" id="ned:HUN01_07185"/>
<keyword evidence="4" id="KW-1185">Reference proteome</keyword>
<evidence type="ECO:0000256" key="1">
    <source>
        <dbReference type="ARBA" id="ARBA00022737"/>
    </source>
</evidence>
<reference evidence="4" key="1">
    <citation type="submission" date="2020-06" db="EMBL/GenBank/DDBJ databases">
        <title>Nostoc edaphicum CCNP1411 genome.</title>
        <authorList>
            <person name="Fidor A."/>
            <person name="Grabski M."/>
            <person name="Gawor J."/>
            <person name="Gromadka R."/>
            <person name="Wegrzyn G."/>
            <person name="Mazur-Marzec H."/>
        </authorList>
    </citation>
    <scope>NUCLEOTIDE SEQUENCE [LARGE SCALE GENOMIC DNA]</scope>
    <source>
        <strain evidence="4">CCNP1411</strain>
    </source>
</reference>
<name>A0A7D7L964_9NOSO</name>
<dbReference type="RefSeq" id="WP_181930694.1">
    <property type="nucleotide sequence ID" value="NZ_CP054698.1"/>
</dbReference>
<sequence length="111" mass="13243">MHESINEQQCIWKSGLVLSKDETKAEVIEYYGKREIKIRVSGRHKRDLMTIVTHELDKIHDSYQRLKYNKLIPCNCVTCKDSQEPHFYKLENLRNRLAKQKYDVECDLSLD</sequence>
<keyword evidence="1" id="KW-0677">Repeat</keyword>
<proteinExistence type="predicted"/>